<protein>
    <recommendedName>
        <fullName evidence="5">DUF4283 domain-containing protein</fullName>
    </recommendedName>
</protein>
<dbReference type="AlphaFoldDB" id="A0AAW2CE20"/>
<dbReference type="InterPro" id="IPR025558">
    <property type="entry name" value="DUF4283"/>
</dbReference>
<dbReference type="Pfam" id="PF14111">
    <property type="entry name" value="DUF4283"/>
    <property type="match status" value="1"/>
</dbReference>
<dbReference type="Proteomes" id="UP001459277">
    <property type="component" value="Unassembled WGS sequence"/>
</dbReference>
<evidence type="ECO:0000313" key="4">
    <source>
        <dbReference type="Proteomes" id="UP001459277"/>
    </source>
</evidence>
<evidence type="ECO:0000259" key="2">
    <source>
        <dbReference type="Pfam" id="PF14392"/>
    </source>
</evidence>
<evidence type="ECO:0008006" key="5">
    <source>
        <dbReference type="Google" id="ProtNLM"/>
    </source>
</evidence>
<evidence type="ECO:0000259" key="1">
    <source>
        <dbReference type="Pfam" id="PF14111"/>
    </source>
</evidence>
<dbReference type="InterPro" id="IPR025836">
    <property type="entry name" value="Zn_knuckle_CX2CX4HX4C"/>
</dbReference>
<keyword evidence="4" id="KW-1185">Reference proteome</keyword>
<dbReference type="EMBL" id="JAZDWU010000007">
    <property type="protein sequence ID" value="KAK9995552.1"/>
    <property type="molecule type" value="Genomic_DNA"/>
</dbReference>
<reference evidence="3 4" key="1">
    <citation type="submission" date="2024-01" db="EMBL/GenBank/DDBJ databases">
        <title>A telomere-to-telomere, gap-free genome of sweet tea (Lithocarpus litseifolius).</title>
        <authorList>
            <person name="Zhou J."/>
        </authorList>
    </citation>
    <scope>NUCLEOTIDE SEQUENCE [LARGE SCALE GENOMIC DNA]</scope>
    <source>
        <strain evidence="3">Zhou-2022a</strain>
        <tissue evidence="3">Leaf</tissue>
    </source>
</reference>
<accession>A0AAW2CE20</accession>
<organism evidence="3 4">
    <name type="scientific">Lithocarpus litseifolius</name>
    <dbReference type="NCBI Taxonomy" id="425828"/>
    <lineage>
        <taxon>Eukaryota</taxon>
        <taxon>Viridiplantae</taxon>
        <taxon>Streptophyta</taxon>
        <taxon>Embryophyta</taxon>
        <taxon>Tracheophyta</taxon>
        <taxon>Spermatophyta</taxon>
        <taxon>Magnoliopsida</taxon>
        <taxon>eudicotyledons</taxon>
        <taxon>Gunneridae</taxon>
        <taxon>Pentapetalae</taxon>
        <taxon>rosids</taxon>
        <taxon>fabids</taxon>
        <taxon>Fagales</taxon>
        <taxon>Fagaceae</taxon>
        <taxon>Lithocarpus</taxon>
    </lineage>
</organism>
<gene>
    <name evidence="3" type="ORF">SO802_020238</name>
</gene>
<proteinExistence type="predicted"/>
<dbReference type="InterPro" id="IPR040256">
    <property type="entry name" value="At4g02000-like"/>
</dbReference>
<sequence length="258" mass="29915">MVSGFETRWVQLNSFWLQSFTLRESCAIARNFEQLWRSRNGFKVKDLGNHIVLFIFDNKLDTDRILASQPWSFDKYLVVLQRYETHMHARELCFDMAPFWVQVYDIPIRFRNKAMVEGICSSIGNVVSCDLAEMEGGDFMRARVIIDISKPLSQGCKITLDDGTHGWVSFKFEWLPNICYWRGCFTHNDKDSDLMKISFLAEIRGGLEKLKVHAGEKRGSKFRSEHPELPNRKKLVSNDGQRHIEEMAVAASQPCQEP</sequence>
<dbReference type="Pfam" id="PF14392">
    <property type="entry name" value="zf-CCHC_4"/>
    <property type="match status" value="1"/>
</dbReference>
<feature type="domain" description="DUF4283" evidence="1">
    <location>
        <begin position="28"/>
        <end position="86"/>
    </location>
</feature>
<feature type="domain" description="Zinc knuckle CX2CX4HX4C" evidence="2">
    <location>
        <begin position="146"/>
        <end position="191"/>
    </location>
</feature>
<dbReference type="PANTHER" id="PTHR31286">
    <property type="entry name" value="GLYCINE-RICH CELL WALL STRUCTURAL PROTEIN 1.8-LIKE"/>
    <property type="match status" value="1"/>
</dbReference>
<name>A0AAW2CE20_9ROSI</name>
<comment type="caution">
    <text evidence="3">The sequence shown here is derived from an EMBL/GenBank/DDBJ whole genome shotgun (WGS) entry which is preliminary data.</text>
</comment>
<evidence type="ECO:0000313" key="3">
    <source>
        <dbReference type="EMBL" id="KAK9995552.1"/>
    </source>
</evidence>
<dbReference type="PANTHER" id="PTHR31286:SF167">
    <property type="entry name" value="OS09G0268800 PROTEIN"/>
    <property type="match status" value="1"/>
</dbReference>